<dbReference type="CDD" id="cd12434">
    <property type="entry name" value="RRM_RCAN_like"/>
    <property type="match status" value="1"/>
</dbReference>
<feature type="compositionally biased region" description="Polar residues" evidence="2">
    <location>
        <begin position="39"/>
        <end position="49"/>
    </location>
</feature>
<dbReference type="GO" id="GO:0003676">
    <property type="term" value="F:nucleic acid binding"/>
    <property type="evidence" value="ECO:0007669"/>
    <property type="project" value="InterPro"/>
</dbReference>
<gene>
    <name evidence="3" type="ORF">D9758_012363</name>
</gene>
<reference evidence="3 4" key="1">
    <citation type="journal article" date="2020" name="ISME J.">
        <title>Uncovering the hidden diversity of litter-decomposition mechanisms in mushroom-forming fungi.</title>
        <authorList>
            <person name="Floudas D."/>
            <person name="Bentzer J."/>
            <person name="Ahren D."/>
            <person name="Johansson T."/>
            <person name="Persson P."/>
            <person name="Tunlid A."/>
        </authorList>
    </citation>
    <scope>NUCLEOTIDE SEQUENCE [LARGE SCALE GENOMIC DNA]</scope>
    <source>
        <strain evidence="3 4">CBS 291.85</strain>
    </source>
</reference>
<feature type="compositionally biased region" description="Polar residues" evidence="2">
    <location>
        <begin position="57"/>
        <end position="67"/>
    </location>
</feature>
<name>A0A8H5CM12_9AGAR</name>
<dbReference type="PANTHER" id="PTHR10300">
    <property type="entry name" value="CALCIPRESSIN"/>
    <property type="match status" value="1"/>
</dbReference>
<evidence type="ECO:0000313" key="3">
    <source>
        <dbReference type="EMBL" id="KAF5344282.1"/>
    </source>
</evidence>
<dbReference type="OrthoDB" id="17212at2759"/>
<protein>
    <recommendedName>
        <fullName evidence="5">Calcineurin-binding protein</fullName>
    </recommendedName>
</protein>
<dbReference type="GO" id="GO:0019722">
    <property type="term" value="P:calcium-mediated signaling"/>
    <property type="evidence" value="ECO:0007669"/>
    <property type="project" value="InterPro"/>
</dbReference>
<evidence type="ECO:0000313" key="4">
    <source>
        <dbReference type="Proteomes" id="UP000559256"/>
    </source>
</evidence>
<evidence type="ECO:0008006" key="5">
    <source>
        <dbReference type="Google" id="ProtNLM"/>
    </source>
</evidence>
<feature type="region of interest" description="Disordered" evidence="2">
    <location>
        <begin position="24"/>
        <end position="67"/>
    </location>
</feature>
<proteinExistence type="inferred from homology"/>
<comment type="caution">
    <text evidence="3">The sequence shown here is derived from an EMBL/GenBank/DDBJ whole genome shotgun (WGS) entry which is preliminary data.</text>
</comment>
<dbReference type="InterPro" id="IPR035979">
    <property type="entry name" value="RBD_domain_sf"/>
</dbReference>
<dbReference type="Proteomes" id="UP000559256">
    <property type="component" value="Unassembled WGS sequence"/>
</dbReference>
<organism evidence="3 4">
    <name type="scientific">Tetrapyrgos nigripes</name>
    <dbReference type="NCBI Taxonomy" id="182062"/>
    <lineage>
        <taxon>Eukaryota</taxon>
        <taxon>Fungi</taxon>
        <taxon>Dikarya</taxon>
        <taxon>Basidiomycota</taxon>
        <taxon>Agaricomycotina</taxon>
        <taxon>Agaricomycetes</taxon>
        <taxon>Agaricomycetidae</taxon>
        <taxon>Agaricales</taxon>
        <taxon>Marasmiineae</taxon>
        <taxon>Marasmiaceae</taxon>
        <taxon>Tetrapyrgos</taxon>
    </lineage>
</organism>
<accession>A0A8H5CM12</accession>
<dbReference type="InterPro" id="IPR006931">
    <property type="entry name" value="Calcipressin"/>
</dbReference>
<dbReference type="PANTHER" id="PTHR10300:SF14">
    <property type="entry name" value="PROTEIN SARAH"/>
    <property type="match status" value="1"/>
</dbReference>
<evidence type="ECO:0000256" key="2">
    <source>
        <dbReference type="SAM" id="MobiDB-lite"/>
    </source>
</evidence>
<keyword evidence="4" id="KW-1185">Reference proteome</keyword>
<dbReference type="GO" id="GO:0008597">
    <property type="term" value="F:calcium-dependent protein serine/threonine phosphatase regulator activity"/>
    <property type="evidence" value="ECO:0007669"/>
    <property type="project" value="TreeGrafter"/>
</dbReference>
<feature type="compositionally biased region" description="Low complexity" evidence="2">
    <location>
        <begin position="24"/>
        <end position="38"/>
    </location>
</feature>
<dbReference type="Gene3D" id="3.30.70.330">
    <property type="match status" value="1"/>
</dbReference>
<dbReference type="GO" id="GO:0005634">
    <property type="term" value="C:nucleus"/>
    <property type="evidence" value="ECO:0007669"/>
    <property type="project" value="TreeGrafter"/>
</dbReference>
<dbReference type="SUPFAM" id="SSF54928">
    <property type="entry name" value="RNA-binding domain, RBD"/>
    <property type="match status" value="1"/>
</dbReference>
<dbReference type="AlphaFoldDB" id="A0A8H5CM12"/>
<comment type="similarity">
    <text evidence="1">Belongs to the RCAN family.</text>
</comment>
<evidence type="ECO:0000256" key="1">
    <source>
        <dbReference type="ARBA" id="ARBA00008209"/>
    </source>
</evidence>
<sequence>MFTQRPQVPAVSLDQMASYIVSVPSSSSTQSESPSAYSFQSTMDSSSYPGSPRQRRPSTGSNGSIQRTNSLAITQLPKGFFAPQILSVLKRHFETYGEINQWVPLPFFGRILVVYYEEDSAEHAKRQCDPIVLKGTENRHEISLRVYRADPNPLVSRDSNELVIPQESYLHPPELEKNFLISPPGSPPVGWEPIREDPPNAAPLADDLMAALRQLQLQEKRSSVEVLLDPEEGSGVGVYVEDCDCGNGQDMDVADEDWVYGDTAPARSKWRPVATAMPPLRSAIVA</sequence>
<dbReference type="InterPro" id="IPR012677">
    <property type="entry name" value="Nucleotide-bd_a/b_plait_sf"/>
</dbReference>
<dbReference type="GO" id="GO:0005737">
    <property type="term" value="C:cytoplasm"/>
    <property type="evidence" value="ECO:0007669"/>
    <property type="project" value="TreeGrafter"/>
</dbReference>
<dbReference type="EMBL" id="JAACJM010000127">
    <property type="protein sequence ID" value="KAF5344282.1"/>
    <property type="molecule type" value="Genomic_DNA"/>
</dbReference>
<dbReference type="Pfam" id="PF04847">
    <property type="entry name" value="Calcipressin"/>
    <property type="match status" value="1"/>
</dbReference>